<evidence type="ECO:0000256" key="2">
    <source>
        <dbReference type="ARBA" id="ARBA00022475"/>
    </source>
</evidence>
<name>A0A4R4E7B3_9BACT</name>
<keyword evidence="2" id="KW-1003">Cell membrane</keyword>
<evidence type="ECO:0000256" key="6">
    <source>
        <dbReference type="ARBA" id="ARBA00023136"/>
    </source>
</evidence>
<dbReference type="PANTHER" id="PTHR30589">
    <property type="entry name" value="PROLIPOPROTEIN DIACYLGLYCERYL TRANSFERASE"/>
    <property type="match status" value="1"/>
</dbReference>
<evidence type="ECO:0000256" key="7">
    <source>
        <dbReference type="SAM" id="Phobius"/>
    </source>
</evidence>
<dbReference type="PANTHER" id="PTHR30589:SF0">
    <property type="entry name" value="PHOSPHATIDYLGLYCEROL--PROLIPOPROTEIN DIACYLGLYCERYL TRANSFERASE"/>
    <property type="match status" value="1"/>
</dbReference>
<dbReference type="InterPro" id="IPR001640">
    <property type="entry name" value="Lgt"/>
</dbReference>
<dbReference type="OrthoDB" id="871140at2"/>
<evidence type="ECO:0000256" key="1">
    <source>
        <dbReference type="ARBA" id="ARBA00007150"/>
    </source>
</evidence>
<comment type="similarity">
    <text evidence="1">Belongs to the Lgt family.</text>
</comment>
<dbReference type="GO" id="GO:0008961">
    <property type="term" value="F:phosphatidylglycerol-prolipoprotein diacylglyceryl transferase activity"/>
    <property type="evidence" value="ECO:0007669"/>
    <property type="project" value="InterPro"/>
</dbReference>
<feature type="transmembrane region" description="Helical" evidence="7">
    <location>
        <begin position="12"/>
        <end position="33"/>
    </location>
</feature>
<sequence length="251" mass="27785">MNFPVTLHIGSYALTLHALLETAAFFLGFRYFLYLRRRQGDAFATQSRAWIVLGAIVGSLLGSHLIGSLERPYELAMSKNLLLYVAGNKTVLGGFLGGLLGVELTKMIIGEQRASGDLFVYPMILALIVGRIGCFSMGIYEETYGIYTDSFFGMNLGDGIPRHPAALYEIAFLLLLGIAIRSTARRFALAEGALFKLFLIAYCAFRFGLDFLKPHTPVLFRLSTIQLTALAGLLYYLPYLLRPKKLTAVYA</sequence>
<keyword evidence="6 7" id="KW-0472">Membrane</keyword>
<organism evidence="8 9">
    <name type="scientific">Flaviaesturariibacter aridisoli</name>
    <dbReference type="NCBI Taxonomy" id="2545761"/>
    <lineage>
        <taxon>Bacteria</taxon>
        <taxon>Pseudomonadati</taxon>
        <taxon>Bacteroidota</taxon>
        <taxon>Chitinophagia</taxon>
        <taxon>Chitinophagales</taxon>
        <taxon>Chitinophagaceae</taxon>
        <taxon>Flaviaestuariibacter</taxon>
    </lineage>
</organism>
<accession>A0A4R4E7B3</accession>
<protein>
    <submittedName>
        <fullName evidence="8">Diacylglyceryl transferase</fullName>
    </submittedName>
</protein>
<keyword evidence="4 7" id="KW-0812">Transmembrane</keyword>
<feature type="transmembrane region" description="Helical" evidence="7">
    <location>
        <begin position="118"/>
        <end position="140"/>
    </location>
</feature>
<dbReference type="AlphaFoldDB" id="A0A4R4E7B3"/>
<reference evidence="8 9" key="1">
    <citation type="submission" date="2019-03" db="EMBL/GenBank/DDBJ databases">
        <authorList>
            <person name="Kim M.K.M."/>
        </authorList>
    </citation>
    <scope>NUCLEOTIDE SEQUENCE [LARGE SCALE GENOMIC DNA]</scope>
    <source>
        <strain evidence="8 9">17J68-15</strain>
    </source>
</reference>
<keyword evidence="3 8" id="KW-0808">Transferase</keyword>
<feature type="transmembrane region" description="Helical" evidence="7">
    <location>
        <begin position="219"/>
        <end position="237"/>
    </location>
</feature>
<feature type="transmembrane region" description="Helical" evidence="7">
    <location>
        <begin position="81"/>
        <end position="102"/>
    </location>
</feature>
<dbReference type="Pfam" id="PF01790">
    <property type="entry name" value="LGT"/>
    <property type="match status" value="1"/>
</dbReference>
<feature type="transmembrane region" description="Helical" evidence="7">
    <location>
        <begin position="187"/>
        <end position="207"/>
    </location>
</feature>
<keyword evidence="9" id="KW-1185">Reference proteome</keyword>
<dbReference type="EMBL" id="SKFH01000001">
    <property type="protein sequence ID" value="TCZ74813.1"/>
    <property type="molecule type" value="Genomic_DNA"/>
</dbReference>
<evidence type="ECO:0000256" key="5">
    <source>
        <dbReference type="ARBA" id="ARBA00022989"/>
    </source>
</evidence>
<dbReference type="Proteomes" id="UP000295164">
    <property type="component" value="Unassembled WGS sequence"/>
</dbReference>
<feature type="transmembrane region" description="Helical" evidence="7">
    <location>
        <begin position="49"/>
        <end position="69"/>
    </location>
</feature>
<proteinExistence type="inferred from homology"/>
<dbReference type="RefSeq" id="WP_131850169.1">
    <property type="nucleotide sequence ID" value="NZ_SKFH01000001.1"/>
</dbReference>
<dbReference type="GO" id="GO:0005886">
    <property type="term" value="C:plasma membrane"/>
    <property type="evidence" value="ECO:0007669"/>
    <property type="project" value="InterPro"/>
</dbReference>
<dbReference type="GO" id="GO:0042158">
    <property type="term" value="P:lipoprotein biosynthetic process"/>
    <property type="evidence" value="ECO:0007669"/>
    <property type="project" value="InterPro"/>
</dbReference>
<feature type="transmembrane region" description="Helical" evidence="7">
    <location>
        <begin position="160"/>
        <end position="180"/>
    </location>
</feature>
<evidence type="ECO:0000256" key="3">
    <source>
        <dbReference type="ARBA" id="ARBA00022679"/>
    </source>
</evidence>
<keyword evidence="5 7" id="KW-1133">Transmembrane helix</keyword>
<evidence type="ECO:0000313" key="9">
    <source>
        <dbReference type="Proteomes" id="UP000295164"/>
    </source>
</evidence>
<evidence type="ECO:0000256" key="4">
    <source>
        <dbReference type="ARBA" id="ARBA00022692"/>
    </source>
</evidence>
<evidence type="ECO:0000313" key="8">
    <source>
        <dbReference type="EMBL" id="TCZ74813.1"/>
    </source>
</evidence>
<comment type="caution">
    <text evidence="8">The sequence shown here is derived from an EMBL/GenBank/DDBJ whole genome shotgun (WGS) entry which is preliminary data.</text>
</comment>
<gene>
    <name evidence="8" type="ORF">E0486_00480</name>
</gene>